<dbReference type="KEGG" id="dcm:NIES806_42560"/>
<dbReference type="Pfam" id="PF01740">
    <property type="entry name" value="STAS"/>
    <property type="match status" value="1"/>
</dbReference>
<feature type="domain" description="STAS" evidence="1">
    <location>
        <begin position="1"/>
        <end position="53"/>
    </location>
</feature>
<dbReference type="AlphaFoldDB" id="A0A1Z4V901"/>
<dbReference type="SUPFAM" id="SSF52091">
    <property type="entry name" value="SpoIIaa-like"/>
    <property type="match status" value="1"/>
</dbReference>
<dbReference type="PROSITE" id="PS50801">
    <property type="entry name" value="STAS"/>
    <property type="match status" value="1"/>
</dbReference>
<dbReference type="Proteomes" id="UP000218702">
    <property type="component" value="Chromosome"/>
</dbReference>
<evidence type="ECO:0000313" key="2">
    <source>
        <dbReference type="EMBL" id="BAZ88022.1"/>
    </source>
</evidence>
<dbReference type="InterPro" id="IPR036513">
    <property type="entry name" value="STAS_dom_sf"/>
</dbReference>
<evidence type="ECO:0000313" key="3">
    <source>
        <dbReference type="Proteomes" id="UP000218702"/>
    </source>
</evidence>
<dbReference type="InterPro" id="IPR002645">
    <property type="entry name" value="STAS_dom"/>
</dbReference>
<evidence type="ECO:0000259" key="1">
    <source>
        <dbReference type="PROSITE" id="PS50801"/>
    </source>
</evidence>
<protein>
    <submittedName>
        <fullName evidence="2">Sulfate transporter</fullName>
    </submittedName>
</protein>
<name>A0A1Z4V901_9CYAN</name>
<proteinExistence type="predicted"/>
<dbReference type="EMBL" id="AP018316">
    <property type="protein sequence ID" value="BAZ88022.1"/>
    <property type="molecule type" value="Genomic_DNA"/>
</dbReference>
<accession>A0A1Z4V901</accession>
<reference evidence="2 3" key="1">
    <citation type="submission" date="2017-06" db="EMBL/GenBank/DDBJ databases">
        <title>Genome sequencing of cyanobaciteial culture collection at National Institute for Environmental Studies (NIES).</title>
        <authorList>
            <person name="Hirose Y."/>
            <person name="Shimura Y."/>
            <person name="Fujisawa T."/>
            <person name="Nakamura Y."/>
            <person name="Kawachi M."/>
        </authorList>
    </citation>
    <scope>NUCLEOTIDE SEQUENCE [LARGE SCALE GENOMIC DNA]</scope>
    <source>
        <strain evidence="2 3">NIES-806</strain>
    </source>
</reference>
<organism evidence="2 3">
    <name type="scientific">Dolichospermum compactum NIES-806</name>
    <dbReference type="NCBI Taxonomy" id="1973481"/>
    <lineage>
        <taxon>Bacteria</taxon>
        <taxon>Bacillati</taxon>
        <taxon>Cyanobacteriota</taxon>
        <taxon>Cyanophyceae</taxon>
        <taxon>Nostocales</taxon>
        <taxon>Aphanizomenonaceae</taxon>
        <taxon>Dolichospermum</taxon>
        <taxon>Dolichospermum compactum</taxon>
    </lineage>
</organism>
<dbReference type="CDD" id="cd07042">
    <property type="entry name" value="STAS_SulP_like_sulfate_transporter"/>
    <property type="match status" value="1"/>
</dbReference>
<gene>
    <name evidence="2" type="ORF">NIES806_42560</name>
</gene>
<dbReference type="Gene3D" id="3.30.750.24">
    <property type="entry name" value="STAS domain"/>
    <property type="match status" value="1"/>
</dbReference>
<sequence length="59" mass="6675">MDTTGLVASEDIYHDLERHNCRLILTGLQPEVKQLLERSGLLETIGQTNCFETTTCHDD</sequence>
<keyword evidence="3" id="KW-1185">Reference proteome</keyword>